<name>A0A9D4A871_9ROSI</name>
<comment type="caution">
    <text evidence="9">The sequence shown here is derived from an EMBL/GenBank/DDBJ whole genome shotgun (WGS) entry which is preliminary data.</text>
</comment>
<organism evidence="9 10">
    <name type="scientific">Gossypium stocksii</name>
    <dbReference type="NCBI Taxonomy" id="47602"/>
    <lineage>
        <taxon>Eukaryota</taxon>
        <taxon>Viridiplantae</taxon>
        <taxon>Streptophyta</taxon>
        <taxon>Embryophyta</taxon>
        <taxon>Tracheophyta</taxon>
        <taxon>Spermatophyta</taxon>
        <taxon>Magnoliopsida</taxon>
        <taxon>eudicotyledons</taxon>
        <taxon>Gunneridae</taxon>
        <taxon>Pentapetalae</taxon>
        <taxon>rosids</taxon>
        <taxon>malvids</taxon>
        <taxon>Malvales</taxon>
        <taxon>Malvaceae</taxon>
        <taxon>Malvoideae</taxon>
        <taxon>Gossypium</taxon>
    </lineage>
</organism>
<dbReference type="PANTHER" id="PTHR46338">
    <property type="entry name" value="TRANSCRIPTION INITIATION FACTOR TFIID SUBUNIT 8"/>
    <property type="match status" value="1"/>
</dbReference>
<feature type="domain" description="Bromodomain associated" evidence="8">
    <location>
        <begin position="30"/>
        <end position="106"/>
    </location>
</feature>
<gene>
    <name evidence="9" type="ORF">J1N35_019547</name>
</gene>
<comment type="similarity">
    <text evidence="2">Belongs to the TAF8 family.</text>
</comment>
<protein>
    <recommendedName>
        <fullName evidence="3">Transcription initiation factor TFIID subunit 8</fullName>
    </recommendedName>
</protein>
<sequence>MNNGCLENRKKEHDNSQKRPKSYKFGSKSDDFALAIAKVAVAQLCESVGFQGFHLSALETLSDISVRYIYSIGKTANLSANLAGRLEGNVFDIIHGLEDLGSNLGFSGASDVDRCVVSSGVVKDITQFVGVSDFIPFAYDVPGFPVVKESTKTGSFWEKGEDPPGEHIPSWLPAFPDPETYATQLSVENETMGVSNGKKTESELERVERKMDRSLLNLQLRFAHNENKGGSSHGSGYVATESNPYLAAPLHVGEKEVSPVVLPTKLSNEVALRNPVHVDVGNHVSVLQTFAPAIEAMKSGLCDSDNGKKKLLYDQRPTVRFKIGIVKKSLGTVSDFDSQNEEDLLKIASWFGNDNEKADKKRRVEKIMKESVESARNKIQL</sequence>
<dbReference type="Proteomes" id="UP000828251">
    <property type="component" value="Unassembled WGS sequence"/>
</dbReference>
<evidence type="ECO:0000259" key="8">
    <source>
        <dbReference type="SMART" id="SM00576"/>
    </source>
</evidence>
<evidence type="ECO:0000256" key="5">
    <source>
        <dbReference type="ARBA" id="ARBA00023163"/>
    </source>
</evidence>
<dbReference type="GO" id="GO:0046982">
    <property type="term" value="F:protein heterodimerization activity"/>
    <property type="evidence" value="ECO:0007669"/>
    <property type="project" value="InterPro"/>
</dbReference>
<evidence type="ECO:0000256" key="7">
    <source>
        <dbReference type="SAM" id="MobiDB-lite"/>
    </source>
</evidence>
<dbReference type="CDD" id="cd08049">
    <property type="entry name" value="TAF8"/>
    <property type="match status" value="1"/>
</dbReference>
<dbReference type="InterPro" id="IPR006565">
    <property type="entry name" value="BTP"/>
</dbReference>
<dbReference type="OrthoDB" id="436852at2759"/>
<accession>A0A9D4A871</accession>
<feature type="region of interest" description="Disordered" evidence="7">
    <location>
        <begin position="1"/>
        <end position="22"/>
    </location>
</feature>
<reference evidence="9 10" key="1">
    <citation type="journal article" date="2021" name="Plant Biotechnol. J.">
        <title>Multi-omics assisted identification of the key and species-specific regulatory components of drought-tolerant mechanisms in Gossypium stocksii.</title>
        <authorList>
            <person name="Yu D."/>
            <person name="Ke L."/>
            <person name="Zhang D."/>
            <person name="Wu Y."/>
            <person name="Sun Y."/>
            <person name="Mei J."/>
            <person name="Sun J."/>
            <person name="Sun Y."/>
        </authorList>
    </citation>
    <scope>NUCLEOTIDE SEQUENCE [LARGE SCALE GENOMIC DNA]</scope>
    <source>
        <strain evidence="10">cv. E1</strain>
        <tissue evidence="9">Leaf</tissue>
    </source>
</reference>
<evidence type="ECO:0000313" key="9">
    <source>
        <dbReference type="EMBL" id="KAH1092290.1"/>
    </source>
</evidence>
<keyword evidence="6" id="KW-0539">Nucleus</keyword>
<keyword evidence="4" id="KW-0805">Transcription regulation</keyword>
<comment type="subcellular location">
    <subcellularLocation>
        <location evidence="1">Nucleus</location>
    </subcellularLocation>
</comment>
<evidence type="ECO:0000256" key="1">
    <source>
        <dbReference type="ARBA" id="ARBA00004123"/>
    </source>
</evidence>
<evidence type="ECO:0000256" key="2">
    <source>
        <dbReference type="ARBA" id="ARBA00008767"/>
    </source>
</evidence>
<dbReference type="Gene3D" id="1.10.20.10">
    <property type="entry name" value="Histone, subunit A"/>
    <property type="match status" value="1"/>
</dbReference>
<proteinExistence type="inferred from homology"/>
<dbReference type="InterPro" id="IPR037818">
    <property type="entry name" value="TAF8"/>
</dbReference>
<dbReference type="AlphaFoldDB" id="A0A9D4A871"/>
<dbReference type="EMBL" id="JAIQCV010000006">
    <property type="protein sequence ID" value="KAH1092290.1"/>
    <property type="molecule type" value="Genomic_DNA"/>
</dbReference>
<evidence type="ECO:0000256" key="3">
    <source>
        <dbReference type="ARBA" id="ARBA00017307"/>
    </source>
</evidence>
<keyword evidence="5" id="KW-0804">Transcription</keyword>
<dbReference type="InterPro" id="IPR009072">
    <property type="entry name" value="Histone-fold"/>
</dbReference>
<evidence type="ECO:0000313" key="10">
    <source>
        <dbReference type="Proteomes" id="UP000828251"/>
    </source>
</evidence>
<feature type="compositionally biased region" description="Basic and acidic residues" evidence="7">
    <location>
        <begin position="7"/>
        <end position="17"/>
    </location>
</feature>
<keyword evidence="10" id="KW-1185">Reference proteome</keyword>
<dbReference type="GO" id="GO:0005669">
    <property type="term" value="C:transcription factor TFIID complex"/>
    <property type="evidence" value="ECO:0007669"/>
    <property type="project" value="InterPro"/>
</dbReference>
<evidence type="ECO:0000256" key="6">
    <source>
        <dbReference type="ARBA" id="ARBA00023242"/>
    </source>
</evidence>
<dbReference type="Pfam" id="PF07524">
    <property type="entry name" value="Bromo_TP"/>
    <property type="match status" value="1"/>
</dbReference>
<dbReference type="InterPro" id="IPR019473">
    <property type="entry name" value="TFIID_su8_C"/>
</dbReference>
<dbReference type="PANTHER" id="PTHR46338:SF19">
    <property type="entry name" value="TRANSCRIPTION INITIATION FACTOR TFIID SUBUNIT 8"/>
    <property type="match status" value="1"/>
</dbReference>
<dbReference type="SMART" id="SM00576">
    <property type="entry name" value="BTP"/>
    <property type="match status" value="1"/>
</dbReference>
<evidence type="ECO:0000256" key="4">
    <source>
        <dbReference type="ARBA" id="ARBA00023015"/>
    </source>
</evidence>
<dbReference type="CDD" id="cd00076">
    <property type="entry name" value="HFD_SF"/>
    <property type="match status" value="1"/>
</dbReference>